<name>A0AB34ITY5_PRYPA</name>
<organism evidence="2 3">
    <name type="scientific">Prymnesium parvum</name>
    <name type="common">Toxic golden alga</name>
    <dbReference type="NCBI Taxonomy" id="97485"/>
    <lineage>
        <taxon>Eukaryota</taxon>
        <taxon>Haptista</taxon>
        <taxon>Haptophyta</taxon>
        <taxon>Prymnesiophyceae</taxon>
        <taxon>Prymnesiales</taxon>
        <taxon>Prymnesiaceae</taxon>
        <taxon>Prymnesium</taxon>
    </lineage>
</organism>
<reference evidence="2 3" key="1">
    <citation type="journal article" date="2024" name="Science">
        <title>Giant polyketide synthase enzymes in the biosynthesis of giant marine polyether toxins.</title>
        <authorList>
            <person name="Fallon T.R."/>
            <person name="Shende V.V."/>
            <person name="Wierzbicki I.H."/>
            <person name="Pendleton A.L."/>
            <person name="Watervoot N.F."/>
            <person name="Auber R.P."/>
            <person name="Gonzalez D.J."/>
            <person name="Wisecaver J.H."/>
            <person name="Moore B.S."/>
        </authorList>
    </citation>
    <scope>NUCLEOTIDE SEQUENCE [LARGE SCALE GENOMIC DNA]</scope>
    <source>
        <strain evidence="2 3">12B1</strain>
    </source>
</reference>
<gene>
    <name evidence="2" type="ORF">AB1Y20_008463</name>
</gene>
<feature type="compositionally biased region" description="Basic and acidic residues" evidence="1">
    <location>
        <begin position="214"/>
        <end position="234"/>
    </location>
</feature>
<sequence>MAGRRGSRHLAAGHVSGGDFSWISQDQNALGFSITFTLPFKRMDIWQELVADRMIGSESEDEIRYVVIKPGNDEENPISVGCVREATFGQPIHGRTVSELVELKAPSYIKWTTLLQKNTLFEFIGREDSVAPSVALALKENKRSKLNPEGGTTITIKYDFKEVVIHGLFCCLSCMAKSYIHARLQQSLPAKWKDSMIKRGYVPLKAASTAKNAQDIKRRMEEQARIKREARAKS</sequence>
<comment type="caution">
    <text evidence="2">The sequence shown here is derived from an EMBL/GenBank/DDBJ whole genome shotgun (WGS) entry which is preliminary data.</text>
</comment>
<protein>
    <submittedName>
        <fullName evidence="2">Uncharacterized protein</fullName>
    </submittedName>
</protein>
<dbReference type="EMBL" id="JBGBPQ010000019">
    <property type="protein sequence ID" value="KAL1504683.1"/>
    <property type="molecule type" value="Genomic_DNA"/>
</dbReference>
<dbReference type="AlphaFoldDB" id="A0AB34ITY5"/>
<evidence type="ECO:0000313" key="2">
    <source>
        <dbReference type="EMBL" id="KAL1504683.1"/>
    </source>
</evidence>
<evidence type="ECO:0000313" key="3">
    <source>
        <dbReference type="Proteomes" id="UP001515480"/>
    </source>
</evidence>
<feature type="region of interest" description="Disordered" evidence="1">
    <location>
        <begin position="213"/>
        <end position="234"/>
    </location>
</feature>
<keyword evidence="3" id="KW-1185">Reference proteome</keyword>
<accession>A0AB34ITY5</accession>
<dbReference type="Proteomes" id="UP001515480">
    <property type="component" value="Unassembled WGS sequence"/>
</dbReference>
<proteinExistence type="predicted"/>
<evidence type="ECO:0000256" key="1">
    <source>
        <dbReference type="SAM" id="MobiDB-lite"/>
    </source>
</evidence>